<dbReference type="Proteomes" id="UP000886501">
    <property type="component" value="Unassembled WGS sequence"/>
</dbReference>
<reference evidence="1" key="1">
    <citation type="submission" date="2019-10" db="EMBL/GenBank/DDBJ databases">
        <authorList>
            <consortium name="DOE Joint Genome Institute"/>
            <person name="Kuo A."/>
            <person name="Miyauchi S."/>
            <person name="Kiss E."/>
            <person name="Drula E."/>
            <person name="Kohler A."/>
            <person name="Sanchez-Garcia M."/>
            <person name="Andreopoulos B."/>
            <person name="Barry K.W."/>
            <person name="Bonito G."/>
            <person name="Buee M."/>
            <person name="Carver A."/>
            <person name="Chen C."/>
            <person name="Cichocki N."/>
            <person name="Clum A."/>
            <person name="Culley D."/>
            <person name="Crous P.W."/>
            <person name="Fauchery L."/>
            <person name="Girlanda M."/>
            <person name="Hayes R."/>
            <person name="Keri Z."/>
            <person name="Labutti K."/>
            <person name="Lipzen A."/>
            <person name="Lombard V."/>
            <person name="Magnuson J."/>
            <person name="Maillard F."/>
            <person name="Morin E."/>
            <person name="Murat C."/>
            <person name="Nolan M."/>
            <person name="Ohm R."/>
            <person name="Pangilinan J."/>
            <person name="Pereira M."/>
            <person name="Perotto S."/>
            <person name="Peter M."/>
            <person name="Riley R."/>
            <person name="Sitrit Y."/>
            <person name="Stielow B."/>
            <person name="Szollosi G."/>
            <person name="Zifcakova L."/>
            <person name="Stursova M."/>
            <person name="Spatafora J.W."/>
            <person name="Tedersoo L."/>
            <person name="Vaario L.-M."/>
            <person name="Yamada A."/>
            <person name="Yan M."/>
            <person name="Wang P."/>
            <person name="Xu J."/>
            <person name="Bruns T."/>
            <person name="Baldrian P."/>
            <person name="Vilgalys R."/>
            <person name="Henrissat B."/>
            <person name="Grigoriev I.V."/>
            <person name="Hibbett D."/>
            <person name="Nagy L.G."/>
            <person name="Martin F.M."/>
        </authorList>
    </citation>
    <scope>NUCLEOTIDE SEQUENCE</scope>
    <source>
        <strain evidence="1">P2</strain>
    </source>
</reference>
<evidence type="ECO:0000313" key="2">
    <source>
        <dbReference type="Proteomes" id="UP000886501"/>
    </source>
</evidence>
<keyword evidence="2" id="KW-1185">Reference proteome</keyword>
<proteinExistence type="predicted"/>
<gene>
    <name evidence="1" type="ORF">BDM02DRAFT_3188762</name>
</gene>
<organism evidence="1 2">
    <name type="scientific">Thelephora ganbajun</name>
    <name type="common">Ganba fungus</name>
    <dbReference type="NCBI Taxonomy" id="370292"/>
    <lineage>
        <taxon>Eukaryota</taxon>
        <taxon>Fungi</taxon>
        <taxon>Dikarya</taxon>
        <taxon>Basidiomycota</taxon>
        <taxon>Agaricomycotina</taxon>
        <taxon>Agaricomycetes</taxon>
        <taxon>Thelephorales</taxon>
        <taxon>Thelephoraceae</taxon>
        <taxon>Thelephora</taxon>
    </lineage>
</organism>
<comment type="caution">
    <text evidence="1">The sequence shown here is derived from an EMBL/GenBank/DDBJ whole genome shotgun (WGS) entry which is preliminary data.</text>
</comment>
<evidence type="ECO:0000313" key="1">
    <source>
        <dbReference type="EMBL" id="KAF9646557.1"/>
    </source>
</evidence>
<reference evidence="1" key="2">
    <citation type="journal article" date="2020" name="Nat. Commun.">
        <title>Large-scale genome sequencing of mycorrhizal fungi provides insights into the early evolution of symbiotic traits.</title>
        <authorList>
            <person name="Miyauchi S."/>
            <person name="Kiss E."/>
            <person name="Kuo A."/>
            <person name="Drula E."/>
            <person name="Kohler A."/>
            <person name="Sanchez-Garcia M."/>
            <person name="Morin E."/>
            <person name="Andreopoulos B."/>
            <person name="Barry K.W."/>
            <person name="Bonito G."/>
            <person name="Buee M."/>
            <person name="Carver A."/>
            <person name="Chen C."/>
            <person name="Cichocki N."/>
            <person name="Clum A."/>
            <person name="Culley D."/>
            <person name="Crous P.W."/>
            <person name="Fauchery L."/>
            <person name="Girlanda M."/>
            <person name="Hayes R.D."/>
            <person name="Keri Z."/>
            <person name="LaButti K."/>
            <person name="Lipzen A."/>
            <person name="Lombard V."/>
            <person name="Magnuson J."/>
            <person name="Maillard F."/>
            <person name="Murat C."/>
            <person name="Nolan M."/>
            <person name="Ohm R.A."/>
            <person name="Pangilinan J."/>
            <person name="Pereira M.F."/>
            <person name="Perotto S."/>
            <person name="Peter M."/>
            <person name="Pfister S."/>
            <person name="Riley R."/>
            <person name="Sitrit Y."/>
            <person name="Stielow J.B."/>
            <person name="Szollosi G."/>
            <person name="Zifcakova L."/>
            <person name="Stursova M."/>
            <person name="Spatafora J.W."/>
            <person name="Tedersoo L."/>
            <person name="Vaario L.M."/>
            <person name="Yamada A."/>
            <person name="Yan M."/>
            <person name="Wang P."/>
            <person name="Xu J."/>
            <person name="Bruns T."/>
            <person name="Baldrian P."/>
            <person name="Vilgalys R."/>
            <person name="Dunand C."/>
            <person name="Henrissat B."/>
            <person name="Grigoriev I.V."/>
            <person name="Hibbett D."/>
            <person name="Nagy L.G."/>
            <person name="Martin F.M."/>
        </authorList>
    </citation>
    <scope>NUCLEOTIDE SEQUENCE</scope>
    <source>
        <strain evidence="1">P2</strain>
    </source>
</reference>
<sequence>MAQQQLHRQQYTSDLLEWAVYQHYTLHCSTADIAKQLNISQRVVQRTLRMWRIIGRVKLPITRAYQPKARVLSHQHCQFILGILKHNPDLYLDEIAEQLQLQHGLDVSLPTVW</sequence>
<protein>
    <submittedName>
        <fullName evidence="1">Uncharacterized protein</fullName>
    </submittedName>
</protein>
<dbReference type="EMBL" id="MU118055">
    <property type="protein sequence ID" value="KAF9646557.1"/>
    <property type="molecule type" value="Genomic_DNA"/>
</dbReference>
<name>A0ACB6ZAD6_THEGA</name>
<accession>A0ACB6ZAD6</accession>